<dbReference type="VEuPathDB" id="TriTrypDB:TRSC58_00911"/>
<feature type="compositionally biased region" description="Low complexity" evidence="2">
    <location>
        <begin position="1044"/>
        <end position="1058"/>
    </location>
</feature>
<accession>A0A061JAF6</accession>
<feature type="region of interest" description="Disordered" evidence="2">
    <location>
        <begin position="1076"/>
        <end position="1120"/>
    </location>
</feature>
<feature type="compositionally biased region" description="Basic and acidic residues" evidence="2">
    <location>
        <begin position="1034"/>
        <end position="1043"/>
    </location>
</feature>
<feature type="coiled-coil region" evidence="1">
    <location>
        <begin position="349"/>
        <end position="450"/>
    </location>
</feature>
<dbReference type="PANTHER" id="PTHR44927:SF1">
    <property type="entry name" value="FK506-BINDING PROTEIN 15"/>
    <property type="match status" value="1"/>
</dbReference>
<name>A0A061JAF6_TRYRA</name>
<reference evidence="3 4" key="1">
    <citation type="submission" date="2013-07" db="EMBL/GenBank/DDBJ databases">
        <authorList>
            <person name="Stoco P.H."/>
            <person name="Wagner G."/>
            <person name="Gerber A."/>
            <person name="Zaha A."/>
            <person name="Thompson C."/>
            <person name="Bartholomeu D.C."/>
            <person name="Luckemeyer D.D."/>
            <person name="Bahia D."/>
            <person name="Loreto E."/>
            <person name="Prestes E.B."/>
            <person name="Lima F.M."/>
            <person name="Rodrigues-Luiz G."/>
            <person name="Vallejo G.A."/>
            <person name="Filho J.F."/>
            <person name="Monteiro K.M."/>
            <person name="Tyler K.M."/>
            <person name="de Almeida L.G."/>
            <person name="Ortiz M.F."/>
            <person name="Siervo M.A."/>
            <person name="de Moraes M.H."/>
            <person name="Cunha O.L."/>
            <person name="Mendonca-Neto R."/>
            <person name="Silva R."/>
            <person name="Teixeira S.M."/>
            <person name="Murta S.M."/>
            <person name="Sincero T.C."/>
            <person name="Mendes T.A."/>
            <person name="Urmenyi T.P."/>
            <person name="Silva V.G."/>
            <person name="da Rocha W.D."/>
            <person name="Andersson B."/>
            <person name="Romanha A.J."/>
            <person name="Steindel M."/>
            <person name="de Vasconcelos A.T."/>
            <person name="Grisard E.C."/>
        </authorList>
    </citation>
    <scope>NUCLEOTIDE SEQUENCE [LARGE SCALE GENOMIC DNA]</scope>
    <source>
        <strain evidence="3 4">SC58</strain>
    </source>
</reference>
<dbReference type="Proteomes" id="UP000031737">
    <property type="component" value="Unassembled WGS sequence"/>
</dbReference>
<feature type="coiled-coil region" evidence="1">
    <location>
        <begin position="479"/>
        <end position="527"/>
    </location>
</feature>
<feature type="region of interest" description="Disordered" evidence="2">
    <location>
        <begin position="956"/>
        <end position="1063"/>
    </location>
</feature>
<keyword evidence="1" id="KW-0175">Coiled coil</keyword>
<keyword evidence="4" id="KW-1185">Reference proteome</keyword>
<feature type="compositionally biased region" description="Polar residues" evidence="2">
    <location>
        <begin position="993"/>
        <end position="1002"/>
    </location>
</feature>
<evidence type="ECO:0000256" key="2">
    <source>
        <dbReference type="SAM" id="MobiDB-lite"/>
    </source>
</evidence>
<comment type="caution">
    <text evidence="3">The sequence shown here is derived from an EMBL/GenBank/DDBJ whole genome shotgun (WGS) entry which is preliminary data.</text>
</comment>
<dbReference type="OrthoDB" id="273356at2759"/>
<feature type="coiled-coil region" evidence="1">
    <location>
        <begin position="603"/>
        <end position="630"/>
    </location>
</feature>
<dbReference type="PANTHER" id="PTHR44927">
    <property type="entry name" value="FK506-BINDING PROTEIN 15"/>
    <property type="match status" value="1"/>
</dbReference>
<sequence>MQQKVLIVTPVALFEVVNGKTVERGNCACAVVGLPADRPRYSLVCYNDRRETLCVGSISSTNEHSLQFELQASLYASFCDTAGKRWSCMFLKESQVESFLAVLGIALYALAGQPAHATVIGDFAPPAGEIRLGLQHRVKMRYSAFAIRKGDVMKLGELLETNGDRTYNFQPVQSTMALHPEAKGFESSVLGMMEDTWRTVVVPATLPRSGGRQLYGGDSVVFVLQVVRILHDDSPMTAEAKVPAVFAENASALVPFSAQTRDANGTKVVVLHSERREGTAGGNGSLLHTPACGLEGGGVPTEHMAMIQKLGAQISRATTDARDVRDVAVGVTGEWKSAVSRPTPSALTNAALEQSVKQLIMENERVMDDITRRDELLQALDQRNRELQKRVDVAAMVAQQLLDENNDSVRTASDMKLEKERLVMKLQEQINQAANERDDIQRHLETVKKLLGVSDEELSQLRGKADVHAIQAESMVAKLNTTQDALAEERARRKGLEAKVMTLQEEIRNAESELHLKTAQLEELRRMADMERAHYAQIMEDERQRRGFEAQQLRSEIVSDLQLRDAKYQADRARVAEDNFGRGKAEGEEIGRREARIYVETQLEELQLDAQRALTELDASKTDLRRAIEEGMAQNRTLGAKVAELKRQMYEETRKRVRLEFQLHDMRTKVRCAHDNLMAAFTSVVYRLQRPAEVAHLVQLLVALKQRRKLDFSFEKRSQAAEELASVQRRLEWIESSMLSLYRSRAEVVYLAWVEPLLAEQRATVEAVRHLWMERDGSAHYELSAAETHERFVIGQAMEFFFQELSAFFTEQMRQRGELFNEAESAYRESLEDYMATTDAIHAYRLGELQAWRELQAACMAVRSITEEEQVTAFRCLLSEALTGMITADQSAFMEAEERERAIVDADQCAEFSGMLFDCSEGLEALRQLAAVVEAQNNLVAAEAQSRAGIAAAEEGALGDLTEEELRERPPPQSPESPESPESPVVEDATISEGASGTHRPQSSVESESEEEAASFCDGSRVLHPLEGAGQDLAAREHAKSDSSEASSTAASPSLPAACVASRPTQEAAVVKSNLFGFSSGDDDDDDDRAARPVPSVQRPAVTRRMPPPKSRLFDSSDSD</sequence>
<evidence type="ECO:0000256" key="1">
    <source>
        <dbReference type="SAM" id="Coils"/>
    </source>
</evidence>
<dbReference type="EMBL" id="AUPL01000911">
    <property type="protein sequence ID" value="ESL11340.1"/>
    <property type="molecule type" value="Genomic_DNA"/>
</dbReference>
<organism evidence="3 4">
    <name type="scientific">Trypanosoma rangeli SC58</name>
    <dbReference type="NCBI Taxonomy" id="429131"/>
    <lineage>
        <taxon>Eukaryota</taxon>
        <taxon>Discoba</taxon>
        <taxon>Euglenozoa</taxon>
        <taxon>Kinetoplastea</taxon>
        <taxon>Metakinetoplastina</taxon>
        <taxon>Trypanosomatida</taxon>
        <taxon>Trypanosomatidae</taxon>
        <taxon>Trypanosoma</taxon>
        <taxon>Herpetosoma</taxon>
    </lineage>
</organism>
<evidence type="ECO:0000313" key="4">
    <source>
        <dbReference type="Proteomes" id="UP000031737"/>
    </source>
</evidence>
<protein>
    <submittedName>
        <fullName evidence="3">Uncharacterized protein</fullName>
    </submittedName>
</protein>
<dbReference type="AlphaFoldDB" id="A0A061JAF6"/>
<evidence type="ECO:0000313" key="3">
    <source>
        <dbReference type="EMBL" id="ESL11340.1"/>
    </source>
</evidence>
<proteinExistence type="predicted"/>
<gene>
    <name evidence="3" type="ORF">TRSC58_00911</name>
</gene>